<evidence type="ECO:0000313" key="6">
    <source>
        <dbReference type="Proteomes" id="UP000242770"/>
    </source>
</evidence>
<feature type="compositionally biased region" description="Basic residues" evidence="3">
    <location>
        <begin position="1251"/>
        <end position="1263"/>
    </location>
</feature>
<feature type="region of interest" description="Disordered" evidence="3">
    <location>
        <begin position="1228"/>
        <end position="1277"/>
    </location>
</feature>
<dbReference type="InterPro" id="IPR000198">
    <property type="entry name" value="RhoGAP_dom"/>
</dbReference>
<feature type="non-terminal residue" evidence="5">
    <location>
        <position position="2624"/>
    </location>
</feature>
<dbReference type="InterPro" id="IPR008936">
    <property type="entry name" value="Rho_GTPase_activation_prot"/>
</dbReference>
<feature type="compositionally biased region" description="Low complexity" evidence="3">
    <location>
        <begin position="1359"/>
        <end position="1370"/>
    </location>
</feature>
<evidence type="ECO:0000256" key="1">
    <source>
        <dbReference type="ARBA" id="ARBA00022468"/>
    </source>
</evidence>
<proteinExistence type="predicted"/>
<feature type="compositionally biased region" description="Polar residues" evidence="3">
    <location>
        <begin position="2495"/>
        <end position="2519"/>
    </location>
</feature>
<feature type="region of interest" description="Disordered" evidence="3">
    <location>
        <begin position="1"/>
        <end position="69"/>
    </location>
</feature>
<feature type="compositionally biased region" description="Polar residues" evidence="3">
    <location>
        <begin position="1830"/>
        <end position="1839"/>
    </location>
</feature>
<feature type="compositionally biased region" description="Basic and acidic residues" evidence="3">
    <location>
        <begin position="944"/>
        <end position="956"/>
    </location>
</feature>
<dbReference type="GO" id="GO:0005737">
    <property type="term" value="C:cytoplasm"/>
    <property type="evidence" value="ECO:0007669"/>
    <property type="project" value="TreeGrafter"/>
</dbReference>
<feature type="compositionally biased region" description="Polar residues" evidence="3">
    <location>
        <begin position="570"/>
        <end position="582"/>
    </location>
</feature>
<keyword evidence="6" id="KW-1185">Reference proteome</keyword>
<feature type="region of interest" description="Disordered" evidence="3">
    <location>
        <begin position="1971"/>
        <end position="2007"/>
    </location>
</feature>
<dbReference type="STRING" id="49012.A0A0F7S2Y4"/>
<evidence type="ECO:0000313" key="5">
    <source>
        <dbReference type="EMBL" id="CDS01317.1"/>
    </source>
</evidence>
<feature type="compositionally biased region" description="Polar residues" evidence="3">
    <location>
        <begin position="2364"/>
        <end position="2380"/>
    </location>
</feature>
<reference evidence="6" key="1">
    <citation type="submission" date="2014-06" db="EMBL/GenBank/DDBJ databases">
        <authorList>
            <person name="Berkman P.J."/>
        </authorList>
    </citation>
    <scope>NUCLEOTIDE SEQUENCE [LARGE SCALE GENOMIC DNA]</scope>
</reference>
<feature type="compositionally biased region" description="Basic and acidic residues" evidence="3">
    <location>
        <begin position="1488"/>
        <end position="1500"/>
    </location>
</feature>
<dbReference type="PROSITE" id="PS50238">
    <property type="entry name" value="RHOGAP"/>
    <property type="match status" value="1"/>
</dbReference>
<feature type="region of interest" description="Disordered" evidence="3">
    <location>
        <begin position="502"/>
        <end position="528"/>
    </location>
</feature>
<dbReference type="PANTHER" id="PTHR23176:SF134">
    <property type="entry name" value="RHO-TYPE GTPASE-ACTIVATING PROTEIN"/>
    <property type="match status" value="1"/>
</dbReference>
<feature type="compositionally biased region" description="Polar residues" evidence="3">
    <location>
        <begin position="2432"/>
        <end position="2450"/>
    </location>
</feature>
<feature type="region of interest" description="Disordered" evidence="3">
    <location>
        <begin position="706"/>
        <end position="734"/>
    </location>
</feature>
<dbReference type="SMART" id="SM00324">
    <property type="entry name" value="RhoGAP"/>
    <property type="match status" value="1"/>
</dbReference>
<feature type="compositionally biased region" description="Polar residues" evidence="3">
    <location>
        <begin position="36"/>
        <end position="58"/>
    </location>
</feature>
<feature type="region of interest" description="Disordered" evidence="3">
    <location>
        <begin position="2097"/>
        <end position="2171"/>
    </location>
</feature>
<dbReference type="GO" id="GO:0005096">
    <property type="term" value="F:GTPase activator activity"/>
    <property type="evidence" value="ECO:0007669"/>
    <property type="project" value="UniProtKB-KW"/>
</dbReference>
<feature type="compositionally biased region" description="Polar residues" evidence="3">
    <location>
        <begin position="918"/>
        <end position="943"/>
    </location>
</feature>
<keyword evidence="2" id="KW-0175">Coiled coil</keyword>
<dbReference type="SUPFAM" id="SSF48350">
    <property type="entry name" value="GTPase activation domain, GAP"/>
    <property type="match status" value="1"/>
</dbReference>
<sequence>MRRKSSRRHSRRHSNASSRSLGASAKGAESSDERSTIGSPPTTETHLPATNASALSTSPPTPNHEKAKPNFFDVFKSREGWDTARKEAPKKIGALITRMREGGQAGSGGYGGAGLGDGGPSTPSMSETLLGTFGGGSNNNPYKATQNIAAKQARAKREVDEADKAYRKAIFDLETLRLRRLRTLKAAAASVVECRTELAHTAQAVWLQSERSQIVLHNKGSGLHQHSEDMVKTALDDLDQELKSMEENLPGVKTLEDSRVSYVNYWHGELKNLIFGTPLVDYPLTVPYRLSDTIAPPLIVTKCIDFIETHAINLAGIYRISAKQSSVKQLALAIEKDELGFQFDPAKDEPAAVAGVFKDYLRQLPEPVLAIPWAERIKYTHEREEHIRTGFAVLKGKIRRLPPIHQITLKVIVQHLSKVAQHADQNKMTAANLSVVFSPCLLSEADHETTSVAAAMEEDKTMEDLILYCNDIFDLKTAGAPLLPPISSTRADELSRAGQSAADAAFAASSPTTESPIEAPSPSDLPIVTGASLKRSNAITPAMAVGSEGDADAALSHSRHASGGSAKGQFPTQSLDTESTNAQSLPRLQTADLTADLDGGSSSAIVAGSEKMDYVRQAQRAETDPSPRGNVADLNHQLATMHVAESNESPLRSSTGLTGEEGQMYLAATSAATPSPLAAHTNGPLMLGLLTPASLRSPLDHVIDSAQASHGHPTPTAEQLNPDQEHARGQADIQCTWTMPNSWLRRRQRFDSAGRGTLQEDMTVQHGDGRNRRSATDRSCDGGHQALKSAVLIIDLDARHRFAAGQDRTFDIYQPHPFGVWHLNRDSPTSLPHPPRRSVSASFVRRPSALSTRPAFKHTRNVHSLGTLPDLSSANVSSYRTTTHQGPSLGYAQVRTSGFPFIMPDSDSENAHTPAATEPTSEVGSLHNFNAPSELGSASMSRSFSDHLSMRSHEESSVSAKGPGATINRKAGEHLGSLLRNHFTPSPQPSSVAHTPSASNHQQDDRLSVVEHHGASAALNDREVSPMTVPSNLGSHSDAEQASMRPLSYSNASVESASSPIMTMRRPLSTTEPSLRDFPVNADQNPSFESVYAPTRQRTDSRPTISPTNTSRAISTPAPMPLPQALHDHRPTVRRAQGQRAESEVVYSRSSTKPFNFPARASAQFTPRDRADALRAKTPQDKNGGSFIRRLIRRASLKGNKSQSVGGTPAFVLSPRKASVALPAELQRELDSDATTPRAESISSTSASKEFKRRTSLTRRRSKSKEAGGSKTSRTSSIFAPFLARDPNKANGVFRTKREESFGHLGPLPLDDPPAFPKDGLPLSSGSPFLARDPDFAGFTRANGDDVKSKDFAIIQGPTQASTSSSTAQHEAAETLESPRIDQAHDLEPDADETQQQRPLSHVTDKTDNSLGMGMALSSRNNFNFQDSLGLNELSATSRSHSHAADLVATSSAQQPALSSAGHSSATEGHSRPRPSIPRIWQGLEPTDGDHTMRSTHIDDADSSDDTPPEHNLPANRFDTATITSSFTTAASTLDSPKSASTRRMVSGSRASRLSLRTQDTPLARHFEQGPRLDSPLADLITSLERRLSMRSMSGTMSSAPYHDAVASPSSEFLHLEPEPIRTAVAAGPSPPASLTRHDAEHYDFPDDDDASLRALPRETHLPAASHTALVETIDHSSPSSPIEFATQTPRQIKETEGGTYPRYKRDTFGGLDSTPVAAVESREGEEATGQPTRPQLSRFSTATSGPENDDHHVTRSGGDDSEEQEVVLPEVKVSEIESHLAAVEAALQDNREEGSFDVTSLRQRMSDASYMMHANASSASMLSRDRSLQPPQQQQGINESRDDLAPPGAWTQDSSSFVMNDDGRRITLAPESHEALADAVRSVRRAISSSQLTNDGDETQTALASRSVDTLGMESFVSDAAEPASERLPAGEVSMLSEATPARAAKRRQEGMRDIEEAYSRMLALSSAIGVTPSPQMRGEEARLGVEPPRRPMKHGQATSGAHEPFFHSPLAKASTKTDEPLSQRVPSTRSILDEAGGAQSARSQTRAQPSTEKRTSTSLSGLMGMPLDINPQMLRQASVSTVSSVHDVSRNESVDGAAFVRRRPPSDAKSSSSRYSQALSRDHAPSSLIDSDGFRKHFSTDNTTIGRASSGGGHTSPSATAKTLGTPRSFATSVSHNSLANMVRRHELEKESLLDSLERVRAENADLHARHDSLTSDLHAEVTRVLELERELERRDSREVTLIGQIQQLEHELVELRYLDFQLNSTADQTLGSEDGEGSIMDVELPPTLQSRAHIGTLPLLPRGSTLAKPTHRSTRSEAFVSGLPGSERSTLPPSKSELPRARPVSLLNGPGGLFREDRGSQRSSQASPLPTPRTSSLLRHPRTSGKTAKAQPASPTLLGLGLPKEDYDVWSIADEQLPEIDDEILPPSGTISRPQASIGSAPVQTFDSKLGETGHLDHSYERDEEEEEDRQSSSIPSTIQHTGMAGGVRNGITPQCDMSSSLPRSTSQATVTNLATQLPRPSPTSKIPTSRSASGISDSPSHHSVSSRLPRLGLKPSSRYSSNGIRNVSNATDKSTGSTLSSVYSNISAGAPPSLGSLPSGNNTMEDEIQAELARLGNPQP</sequence>
<dbReference type="EMBL" id="CCFA01003775">
    <property type="protein sequence ID" value="CDS01317.1"/>
    <property type="molecule type" value="Genomic_DNA"/>
</dbReference>
<organism evidence="5 6">
    <name type="scientific">Sporisorium scitamineum</name>
    <dbReference type="NCBI Taxonomy" id="49012"/>
    <lineage>
        <taxon>Eukaryota</taxon>
        <taxon>Fungi</taxon>
        <taxon>Dikarya</taxon>
        <taxon>Basidiomycota</taxon>
        <taxon>Ustilaginomycotina</taxon>
        <taxon>Ustilaginomycetes</taxon>
        <taxon>Ustilaginales</taxon>
        <taxon>Ustilaginaceae</taxon>
        <taxon>Sporisorium</taxon>
    </lineage>
</organism>
<feature type="region of interest" description="Disordered" evidence="3">
    <location>
        <begin position="1358"/>
        <end position="1415"/>
    </location>
</feature>
<name>A0A0F7S2Y4_9BASI</name>
<dbReference type="GO" id="GO:0007165">
    <property type="term" value="P:signal transduction"/>
    <property type="evidence" value="ECO:0007669"/>
    <property type="project" value="InterPro"/>
</dbReference>
<feature type="compositionally biased region" description="Basic and acidic residues" evidence="3">
    <location>
        <begin position="767"/>
        <end position="781"/>
    </location>
</feature>
<feature type="region of interest" description="Disordered" evidence="3">
    <location>
        <begin position="2297"/>
        <end position="2404"/>
    </location>
</feature>
<feature type="region of interest" description="Disordered" evidence="3">
    <location>
        <begin position="103"/>
        <end position="127"/>
    </location>
</feature>
<feature type="region of interest" description="Disordered" evidence="3">
    <location>
        <begin position="1817"/>
        <end position="1859"/>
    </location>
</feature>
<feature type="coiled-coil region" evidence="2">
    <location>
        <begin position="2185"/>
        <end position="2219"/>
    </location>
</feature>
<protein>
    <recommendedName>
        <fullName evidence="4">Rho-GAP domain-containing protein</fullName>
    </recommendedName>
</protein>
<feature type="domain" description="Rho-GAP" evidence="4">
    <location>
        <begin position="288"/>
        <end position="473"/>
    </location>
</feature>
<feature type="region of interest" description="Disordered" evidence="3">
    <location>
        <begin position="1445"/>
        <end position="1553"/>
    </location>
</feature>
<feature type="compositionally biased region" description="Low complexity" evidence="3">
    <location>
        <begin position="1048"/>
        <end position="1059"/>
    </location>
</feature>
<feature type="compositionally biased region" description="Basic and acidic residues" evidence="3">
    <location>
        <begin position="1002"/>
        <end position="1024"/>
    </location>
</feature>
<accession>A0A0F7S2Y4</accession>
<feature type="compositionally biased region" description="Basic and acidic residues" evidence="3">
    <location>
        <begin position="2452"/>
        <end position="2464"/>
    </location>
</feature>
<dbReference type="Pfam" id="PF00620">
    <property type="entry name" value="RhoGAP"/>
    <property type="match status" value="1"/>
</dbReference>
<dbReference type="PANTHER" id="PTHR23176">
    <property type="entry name" value="RHO/RAC/CDC GTPASE-ACTIVATING PROTEIN"/>
    <property type="match status" value="1"/>
</dbReference>
<feature type="compositionally biased region" description="Polar residues" evidence="3">
    <location>
        <begin position="1449"/>
        <end position="1468"/>
    </location>
</feature>
<feature type="region of interest" description="Disordered" evidence="3">
    <location>
        <begin position="903"/>
        <end position="1065"/>
    </location>
</feature>
<gene>
    <name evidence="5" type="primary">SSCI63630.1</name>
</gene>
<feature type="region of interest" description="Disordered" evidence="3">
    <location>
        <begin position="2423"/>
        <end position="2624"/>
    </location>
</feature>
<feature type="region of interest" description="Disordered" evidence="3">
    <location>
        <begin position="1093"/>
        <end position="1122"/>
    </location>
</feature>
<feature type="compositionally biased region" description="Polar residues" evidence="3">
    <location>
        <begin position="1730"/>
        <end position="1747"/>
    </location>
</feature>
<feature type="region of interest" description="Disordered" evidence="3">
    <location>
        <begin position="2035"/>
        <end position="2068"/>
    </location>
</feature>
<feature type="region of interest" description="Disordered" evidence="3">
    <location>
        <begin position="754"/>
        <end position="782"/>
    </location>
</feature>
<dbReference type="Proteomes" id="UP000242770">
    <property type="component" value="Unassembled WGS sequence"/>
</dbReference>
<feature type="compositionally biased region" description="Polar residues" evidence="3">
    <location>
        <begin position="1102"/>
        <end position="1114"/>
    </location>
</feature>
<feature type="compositionally biased region" description="Low complexity" evidence="3">
    <location>
        <begin position="2535"/>
        <end position="2550"/>
    </location>
</feature>
<feature type="compositionally biased region" description="Polar residues" evidence="3">
    <location>
        <begin position="1534"/>
        <end position="1553"/>
    </location>
</feature>
<feature type="compositionally biased region" description="Polar residues" evidence="3">
    <location>
        <begin position="1676"/>
        <end position="1691"/>
    </location>
</feature>
<feature type="compositionally biased region" description="Polar residues" evidence="3">
    <location>
        <begin position="2475"/>
        <end position="2484"/>
    </location>
</feature>
<feature type="compositionally biased region" description="Polar residues" evidence="3">
    <location>
        <begin position="983"/>
        <end position="1001"/>
    </location>
</feature>
<feature type="compositionally biased region" description="Low complexity" evidence="3">
    <location>
        <begin position="2109"/>
        <end position="2121"/>
    </location>
</feature>
<dbReference type="InterPro" id="IPR050729">
    <property type="entry name" value="Rho-GAP"/>
</dbReference>
<keyword evidence="1" id="KW-0343">GTPase activation</keyword>
<feature type="compositionally biased region" description="Basic residues" evidence="3">
    <location>
        <begin position="1"/>
        <end position="14"/>
    </location>
</feature>
<feature type="compositionally biased region" description="Polar residues" evidence="3">
    <location>
        <begin position="2561"/>
        <end position="2591"/>
    </location>
</feature>
<feature type="compositionally biased region" description="Basic and acidic residues" evidence="3">
    <location>
        <begin position="1979"/>
        <end position="1991"/>
    </location>
</feature>
<feature type="region of interest" description="Disordered" evidence="3">
    <location>
        <begin position="550"/>
        <end position="582"/>
    </location>
</feature>
<evidence type="ECO:0000256" key="3">
    <source>
        <dbReference type="SAM" id="MobiDB-lite"/>
    </source>
</evidence>
<feature type="region of interest" description="Disordered" evidence="3">
    <location>
        <begin position="1674"/>
        <end position="1766"/>
    </location>
</feature>
<evidence type="ECO:0000259" key="4">
    <source>
        <dbReference type="PROSITE" id="PS50238"/>
    </source>
</evidence>
<feature type="compositionally biased region" description="Low complexity" evidence="3">
    <location>
        <begin position="1520"/>
        <end position="1533"/>
    </location>
</feature>
<feature type="compositionally biased region" description="Gly residues" evidence="3">
    <location>
        <begin position="103"/>
        <end position="119"/>
    </location>
</feature>
<evidence type="ECO:0000256" key="2">
    <source>
        <dbReference type="SAM" id="Coils"/>
    </source>
</evidence>
<feature type="compositionally biased region" description="Polar residues" evidence="3">
    <location>
        <begin position="2042"/>
        <end position="2062"/>
    </location>
</feature>
<dbReference type="Gene3D" id="1.10.555.10">
    <property type="entry name" value="Rho GTPase activation protein"/>
    <property type="match status" value="1"/>
</dbReference>
<feature type="coiled-coil region" evidence="2">
    <location>
        <begin position="228"/>
        <end position="255"/>
    </location>
</feature>
<feature type="compositionally biased region" description="Basic and acidic residues" evidence="3">
    <location>
        <begin position="1371"/>
        <end position="1388"/>
    </location>
</feature>